<dbReference type="Gene3D" id="2.170.270.10">
    <property type="entry name" value="SET domain"/>
    <property type="match status" value="1"/>
</dbReference>
<feature type="domain" description="SET" evidence="2">
    <location>
        <begin position="1171"/>
        <end position="1318"/>
    </location>
</feature>
<dbReference type="InterPro" id="IPR001214">
    <property type="entry name" value="SET_dom"/>
</dbReference>
<evidence type="ECO:0000256" key="1">
    <source>
        <dbReference type="SAM" id="Coils"/>
    </source>
</evidence>
<dbReference type="InterPro" id="IPR046341">
    <property type="entry name" value="SET_dom_sf"/>
</dbReference>
<gene>
    <name evidence="3" type="ORF">F0169_22740</name>
</gene>
<evidence type="ECO:0000259" key="2">
    <source>
        <dbReference type="PROSITE" id="PS50280"/>
    </source>
</evidence>
<reference evidence="3 4" key="1">
    <citation type="journal article" date="2020" name="Int. J. Syst. Evol. Microbiol.">
        <title>Pseudomonas kitaguniensis sp. nov., a pathogen causing bacterial rot of Welsh onion in Japan.</title>
        <authorList>
            <person name="Sawada H."/>
            <person name="Fujikawa T."/>
            <person name="Nishiwaki Y."/>
            <person name="Horita H."/>
        </authorList>
    </citation>
    <scope>NUCLEOTIDE SEQUENCE [LARGE SCALE GENOMIC DNA]</scope>
    <source>
        <strain evidence="3 4">MAFF 212408</strain>
    </source>
</reference>
<organism evidence="3 4">
    <name type="scientific">Pseudomonas kitaguniensis</name>
    <dbReference type="NCBI Taxonomy" id="2607908"/>
    <lineage>
        <taxon>Bacteria</taxon>
        <taxon>Pseudomonadati</taxon>
        <taxon>Pseudomonadota</taxon>
        <taxon>Gammaproteobacteria</taxon>
        <taxon>Pseudomonadales</taxon>
        <taxon>Pseudomonadaceae</taxon>
        <taxon>Pseudomonas</taxon>
    </lineage>
</organism>
<reference evidence="3 4" key="2">
    <citation type="journal article" date="2023" name="Plant Pathol.">
        <title>Dismantling and reorganizing Pseudomonas marginalis sensu#lato.</title>
        <authorList>
            <person name="Sawada H."/>
            <person name="Fujikawa T."/>
            <person name="Satou M."/>
        </authorList>
    </citation>
    <scope>NUCLEOTIDE SEQUENCE [LARGE SCALE GENOMIC DNA]</scope>
    <source>
        <strain evidence="3 4">MAFF 212408</strain>
    </source>
</reference>
<comment type="caution">
    <text evidence="3">The sequence shown here is derived from an EMBL/GenBank/DDBJ whole genome shotgun (WGS) entry which is preliminary data.</text>
</comment>
<dbReference type="EMBL" id="VUAZ01000143">
    <property type="protein sequence ID" value="MPR04639.1"/>
    <property type="molecule type" value="Genomic_DNA"/>
</dbReference>
<dbReference type="PROSITE" id="PS50280">
    <property type="entry name" value="SET"/>
    <property type="match status" value="1"/>
</dbReference>
<name>A0A5N7KR47_9PSED</name>
<feature type="coiled-coil region" evidence="1">
    <location>
        <begin position="726"/>
        <end position="753"/>
    </location>
</feature>
<protein>
    <recommendedName>
        <fullName evidence="2">SET domain-containing protein</fullName>
    </recommendedName>
</protein>
<accession>A0A5N7KR47</accession>
<keyword evidence="1" id="KW-0175">Coiled coil</keyword>
<evidence type="ECO:0000313" key="3">
    <source>
        <dbReference type="EMBL" id="MPR04639.1"/>
    </source>
</evidence>
<evidence type="ECO:0000313" key="4">
    <source>
        <dbReference type="Proteomes" id="UP000326112"/>
    </source>
</evidence>
<sequence length="1332" mass="147706">MTTYTPEPTDCAPPASPLAAHQAFINDQLPVWLSQAPAPLRADFRSSLISSNQSRHDLKALLDELQSPETFARPLLRATLKAWFFGFIEDENAILSREWKNSHLLGLIKSHAKTTRQTLLEAALQNFEASEAELDGMETGTAIINVTTAGEVPCTILATSFARTCRALDLGSHYLKHIGNVLEPAKANANGRTAAHVLGMFRAQAQHAFGVALHSACMRQQLTPRQHLQLHSLQRSGAHLEITCSHLTLNNVVLPNVLVINAASIGIPLMLYTPEDPSSPFRQHASMDELQQKLAERLLTADYQAFFKHLVPLQHQGNLLSATPAVVGAPELITNRKTYPARLDAEVSLTAIKTDLFQAIARQRITQIKNDARSVAVPTAEADLMSRQKRLQAYLDLGKSALFFAASFIPIVGEVLLVVTAAQVLNTVYEGLAAWSRGDSDEALNDLLDVLDTAAQAVATAGAIRTVGFGARLVKVRVRGKGWRLWNPDLAPYRHPAPLPSHWVADSQGLYKQGQQHYLKLDDHPHAVQRAPDGTQWELSHPSVQDAYCPPLLSNGVGSWRQTHEAPGDWDALKLIKRLGPDAATVTQTKVEPILLLGGVDRAGLREVHQHRLRPPPLLRDTLKHFNLEQEINDFNLERAEGTSVTAHSPLIQFHLLTSLPEWPANHVLKIIGEQRNVVMSYGTGTVEIRISEARFRKGELLHALEERIPQTEFNKLLLDWYPDYFTKVENVAMRLENQAQQQKQRLLSLLTAPGEKAITPTEIRIRALMPQLSKSHLEEMEACLSPAEQQSLQLDNRLAPLPRWEAEQYAAAARESRAWSGVFLDSMSDRESVPLALHTIERLPGWPSSHKIDVYDGSREGELLGSIGPADARVHHTLLRQGELYTCLDAEGQPSDSLDDLPGTLEQTLSDPERAALLEQSGADSLKHAIQQTSLSHTASPPAVRAKVLTSTHSTAAGQPLDPLLAQASTPTGLTRLEDAIYQAPALPDGSSRHYVKDNGKYYQIKLGALGWQLIDARSPFRPYRPYLRRTAAGRWEIDPTKGALPGGMQSSQVPLLVQMESSDVFESAQSSSDYDSADEGTVAAMFTAQELRHMRAQRSYQFSQNYRRIFDRANNGRYPLRDQQGRPMRIKSLQTRSKSLTTNETFSSDLVKPYIQWEGYEHVARLYEDKLEVTPFSPAHQKFPEESALIGQATVITRKPIKKGEALGVYGGELIPNSVAGFRKDPYLLDIQRMPPRPGHYPPSLSGDNVLSRINTIFEYEDGQPVRQASTGYNVEAARFEVETQVGEESRMPLALSAFFASEDIAAGTELRWNYQYNEATISALFGPLH</sequence>
<dbReference type="SUPFAM" id="SSF82199">
    <property type="entry name" value="SET domain"/>
    <property type="match status" value="1"/>
</dbReference>
<dbReference type="Proteomes" id="UP000326112">
    <property type="component" value="Unassembled WGS sequence"/>
</dbReference>
<proteinExistence type="predicted"/>
<dbReference type="RefSeq" id="WP_152747675.1">
    <property type="nucleotide sequence ID" value="NZ_VUAZ01000143.1"/>
</dbReference>
<dbReference type="InterPro" id="IPR046673">
    <property type="entry name" value="ToxA_N"/>
</dbReference>
<keyword evidence="4" id="KW-1185">Reference proteome</keyword>
<dbReference type="Pfam" id="PF20178">
    <property type="entry name" value="ToxA_N"/>
    <property type="match status" value="1"/>
</dbReference>